<organism evidence="3 4">
    <name type="scientific">Ancylostoma caninum</name>
    <name type="common">Dog hookworm</name>
    <dbReference type="NCBI Taxonomy" id="29170"/>
    <lineage>
        <taxon>Eukaryota</taxon>
        <taxon>Metazoa</taxon>
        <taxon>Ecdysozoa</taxon>
        <taxon>Nematoda</taxon>
        <taxon>Chromadorea</taxon>
        <taxon>Rhabditida</taxon>
        <taxon>Rhabditina</taxon>
        <taxon>Rhabditomorpha</taxon>
        <taxon>Strongyloidea</taxon>
        <taxon>Ancylostomatidae</taxon>
        <taxon>Ancylostomatinae</taxon>
        <taxon>Ancylostoma</taxon>
    </lineage>
</organism>
<proteinExistence type="predicted"/>
<protein>
    <recommendedName>
        <fullName evidence="2">DUF5641 domain-containing protein</fullName>
    </recommendedName>
</protein>
<feature type="compositionally biased region" description="Polar residues" evidence="1">
    <location>
        <begin position="89"/>
        <end position="100"/>
    </location>
</feature>
<evidence type="ECO:0000313" key="3">
    <source>
        <dbReference type="EMBL" id="RCN35933.1"/>
    </source>
</evidence>
<sequence>MTDKRSGISIPPIGTVVLLVDEDQPRKTWRMGRISALKTSRDNAIREAEMTLPNGHVLRRAFNLLVPLEIERSTQGPQPKSDPRRQRHNTYQAHSTFEML</sequence>
<evidence type="ECO:0000259" key="2">
    <source>
        <dbReference type="Pfam" id="PF18701"/>
    </source>
</evidence>
<evidence type="ECO:0000313" key="4">
    <source>
        <dbReference type="Proteomes" id="UP000252519"/>
    </source>
</evidence>
<reference evidence="3 4" key="1">
    <citation type="submission" date="2014-10" db="EMBL/GenBank/DDBJ databases">
        <title>Draft genome of the hookworm Ancylostoma caninum.</title>
        <authorList>
            <person name="Mitreva M."/>
        </authorList>
    </citation>
    <scope>NUCLEOTIDE SEQUENCE [LARGE SCALE GENOMIC DNA]</scope>
    <source>
        <strain evidence="3 4">Baltimore</strain>
    </source>
</reference>
<feature type="region of interest" description="Disordered" evidence="1">
    <location>
        <begin position="71"/>
        <end position="100"/>
    </location>
</feature>
<comment type="caution">
    <text evidence="3">The sequence shown here is derived from an EMBL/GenBank/DDBJ whole genome shotgun (WGS) entry which is preliminary data.</text>
</comment>
<dbReference type="OrthoDB" id="5873975at2759"/>
<feature type="domain" description="DUF5641" evidence="2">
    <location>
        <begin position="13"/>
        <end position="66"/>
    </location>
</feature>
<evidence type="ECO:0000256" key="1">
    <source>
        <dbReference type="SAM" id="MobiDB-lite"/>
    </source>
</evidence>
<dbReference type="EMBL" id="JOJR01000610">
    <property type="protein sequence ID" value="RCN35933.1"/>
    <property type="molecule type" value="Genomic_DNA"/>
</dbReference>
<name>A0A368FUU2_ANCCA</name>
<dbReference type="InterPro" id="IPR040676">
    <property type="entry name" value="DUF5641"/>
</dbReference>
<dbReference type="AlphaFoldDB" id="A0A368FUU2"/>
<accession>A0A368FUU2</accession>
<dbReference type="Proteomes" id="UP000252519">
    <property type="component" value="Unassembled WGS sequence"/>
</dbReference>
<gene>
    <name evidence="3" type="ORF">ANCCAN_18196</name>
</gene>
<dbReference type="Pfam" id="PF18701">
    <property type="entry name" value="DUF5641"/>
    <property type="match status" value="1"/>
</dbReference>
<keyword evidence="4" id="KW-1185">Reference proteome</keyword>